<name>A0A9W7DGJ0_AMBMO</name>
<protein>
    <submittedName>
        <fullName evidence="1">Unnamed protein product</fullName>
    </submittedName>
</protein>
<evidence type="ECO:0000313" key="2">
    <source>
        <dbReference type="Proteomes" id="UP001165063"/>
    </source>
</evidence>
<keyword evidence="2" id="KW-1185">Reference proteome</keyword>
<dbReference type="AlphaFoldDB" id="A0A9W7DGJ0"/>
<accession>A0A9W7DGJ0</accession>
<reference evidence="1" key="1">
    <citation type="submission" date="2023-04" db="EMBL/GenBank/DDBJ databases">
        <title>Ambrosiozyma monospora NBRC 1965.</title>
        <authorList>
            <person name="Ichikawa N."/>
            <person name="Sato H."/>
            <person name="Tonouchi N."/>
        </authorList>
    </citation>
    <scope>NUCLEOTIDE SEQUENCE</scope>
    <source>
        <strain evidence="1">NBRC 1965</strain>
    </source>
</reference>
<evidence type="ECO:0000313" key="1">
    <source>
        <dbReference type="EMBL" id="GMG29288.1"/>
    </source>
</evidence>
<gene>
    <name evidence="1" type="ORF">Amon01_000369900</name>
</gene>
<comment type="caution">
    <text evidence="1">The sequence shown here is derived from an EMBL/GenBank/DDBJ whole genome shotgun (WGS) entry which is preliminary data.</text>
</comment>
<dbReference type="EMBL" id="BSXU01001611">
    <property type="protein sequence ID" value="GMG29288.1"/>
    <property type="molecule type" value="Genomic_DNA"/>
</dbReference>
<organism evidence="1 2">
    <name type="scientific">Ambrosiozyma monospora</name>
    <name type="common">Yeast</name>
    <name type="synonym">Endomycopsis monosporus</name>
    <dbReference type="NCBI Taxonomy" id="43982"/>
    <lineage>
        <taxon>Eukaryota</taxon>
        <taxon>Fungi</taxon>
        <taxon>Dikarya</taxon>
        <taxon>Ascomycota</taxon>
        <taxon>Saccharomycotina</taxon>
        <taxon>Pichiomycetes</taxon>
        <taxon>Pichiales</taxon>
        <taxon>Pichiaceae</taxon>
        <taxon>Ambrosiozyma</taxon>
    </lineage>
</organism>
<dbReference type="Proteomes" id="UP001165063">
    <property type="component" value="Unassembled WGS sequence"/>
</dbReference>
<sequence length="69" mass="8450">MITFWMNVSSITYIRNLENNPTIRHQFQIEYTRYAPRQISQETIMGVIMSAQYYVKFNIYLDILLYKFE</sequence>
<proteinExistence type="predicted"/>